<evidence type="ECO:0000313" key="1">
    <source>
        <dbReference type="EMBL" id="KAK7388980.1"/>
    </source>
</evidence>
<accession>A0AAN9XE53</accession>
<dbReference type="EMBL" id="JAYMYS010000006">
    <property type="protein sequence ID" value="KAK7388980.1"/>
    <property type="molecule type" value="Genomic_DNA"/>
</dbReference>
<evidence type="ECO:0000313" key="2">
    <source>
        <dbReference type="Proteomes" id="UP001386955"/>
    </source>
</evidence>
<dbReference type="AlphaFoldDB" id="A0AAN9XE53"/>
<name>A0AAN9XE53_PSOTE</name>
<reference evidence="1 2" key="1">
    <citation type="submission" date="2024-01" db="EMBL/GenBank/DDBJ databases">
        <title>The genomes of 5 underutilized Papilionoideae crops provide insights into root nodulation and disease resistanc.</title>
        <authorList>
            <person name="Jiang F."/>
        </authorList>
    </citation>
    <scope>NUCLEOTIDE SEQUENCE [LARGE SCALE GENOMIC DNA]</scope>
    <source>
        <strain evidence="1">DUOXIRENSHENG_FW03</strain>
        <tissue evidence="1">Leaves</tissue>
    </source>
</reference>
<gene>
    <name evidence="1" type="ORF">VNO78_23811</name>
</gene>
<proteinExistence type="predicted"/>
<keyword evidence="2" id="KW-1185">Reference proteome</keyword>
<protein>
    <submittedName>
        <fullName evidence="1">Uncharacterized protein</fullName>
    </submittedName>
</protein>
<dbReference type="Proteomes" id="UP001386955">
    <property type="component" value="Unassembled WGS sequence"/>
</dbReference>
<sequence>MEFLIEEERSRLYESNHSFSWILSPYISVDVDGFYCYLSVLVSFHFYMGLCWGKNKAFLGQSSGQASGGFCRSCEFCLISIPQEKYQVERVSFQFLKRSTKLNGTCVWIFSTGSLDSEQ</sequence>
<comment type="caution">
    <text evidence="1">The sequence shown here is derived from an EMBL/GenBank/DDBJ whole genome shotgun (WGS) entry which is preliminary data.</text>
</comment>
<organism evidence="1 2">
    <name type="scientific">Psophocarpus tetragonolobus</name>
    <name type="common">Winged bean</name>
    <name type="synonym">Dolichos tetragonolobus</name>
    <dbReference type="NCBI Taxonomy" id="3891"/>
    <lineage>
        <taxon>Eukaryota</taxon>
        <taxon>Viridiplantae</taxon>
        <taxon>Streptophyta</taxon>
        <taxon>Embryophyta</taxon>
        <taxon>Tracheophyta</taxon>
        <taxon>Spermatophyta</taxon>
        <taxon>Magnoliopsida</taxon>
        <taxon>eudicotyledons</taxon>
        <taxon>Gunneridae</taxon>
        <taxon>Pentapetalae</taxon>
        <taxon>rosids</taxon>
        <taxon>fabids</taxon>
        <taxon>Fabales</taxon>
        <taxon>Fabaceae</taxon>
        <taxon>Papilionoideae</taxon>
        <taxon>50 kb inversion clade</taxon>
        <taxon>NPAAA clade</taxon>
        <taxon>indigoferoid/millettioid clade</taxon>
        <taxon>Phaseoleae</taxon>
        <taxon>Psophocarpus</taxon>
    </lineage>
</organism>